<protein>
    <submittedName>
        <fullName evidence="1">Uncharacterized protein</fullName>
    </submittedName>
</protein>
<proteinExistence type="predicted"/>
<organism evidence="1 2">
    <name type="scientific">Smallanthus sonchifolius</name>
    <dbReference type="NCBI Taxonomy" id="185202"/>
    <lineage>
        <taxon>Eukaryota</taxon>
        <taxon>Viridiplantae</taxon>
        <taxon>Streptophyta</taxon>
        <taxon>Embryophyta</taxon>
        <taxon>Tracheophyta</taxon>
        <taxon>Spermatophyta</taxon>
        <taxon>Magnoliopsida</taxon>
        <taxon>eudicotyledons</taxon>
        <taxon>Gunneridae</taxon>
        <taxon>Pentapetalae</taxon>
        <taxon>asterids</taxon>
        <taxon>campanulids</taxon>
        <taxon>Asterales</taxon>
        <taxon>Asteraceae</taxon>
        <taxon>Asteroideae</taxon>
        <taxon>Heliantheae alliance</taxon>
        <taxon>Millerieae</taxon>
        <taxon>Smallanthus</taxon>
    </lineage>
</organism>
<gene>
    <name evidence="1" type="ORF">L1987_65256</name>
</gene>
<comment type="caution">
    <text evidence="1">The sequence shown here is derived from an EMBL/GenBank/DDBJ whole genome shotgun (WGS) entry which is preliminary data.</text>
</comment>
<keyword evidence="2" id="KW-1185">Reference proteome</keyword>
<evidence type="ECO:0000313" key="1">
    <source>
        <dbReference type="EMBL" id="KAI3725468.1"/>
    </source>
</evidence>
<reference evidence="2" key="1">
    <citation type="journal article" date="2022" name="Mol. Ecol. Resour.">
        <title>The genomes of chicory, endive, great burdock and yacon provide insights into Asteraceae palaeo-polyploidization history and plant inulin production.</title>
        <authorList>
            <person name="Fan W."/>
            <person name="Wang S."/>
            <person name="Wang H."/>
            <person name="Wang A."/>
            <person name="Jiang F."/>
            <person name="Liu H."/>
            <person name="Zhao H."/>
            <person name="Xu D."/>
            <person name="Zhang Y."/>
        </authorList>
    </citation>
    <scope>NUCLEOTIDE SEQUENCE [LARGE SCALE GENOMIC DNA]</scope>
    <source>
        <strain evidence="2">cv. Yunnan</strain>
    </source>
</reference>
<evidence type="ECO:0000313" key="2">
    <source>
        <dbReference type="Proteomes" id="UP001056120"/>
    </source>
</evidence>
<sequence>MQRYTGPFQIMTQRDEDILTVAFSPYLINTFHHLHRIILMKNDNLEVIFAIGSQDYREVATLQKNQQPSVFPYLEDLKLVEMVRMTHVWKCHWNKFLIPHKQEPISAFHNLRSIYMTDCHSINYLFSPLMAKLLVNLKEIKIERCKRIEQIVSDRDDKYDEMVTFLSTNTNATLFSHLDSVVLSNLICLKEIGGGKSSGVTLDQFQGPQATDDLWYLCQYSRKIDIYNCNLISSLIPFEAIHSMQKLESLRVTSLESMTELFETQRANNIRIDVCEGSNGDSVTTTTQWSTNVIEVQLPNLKTLHIRNCNRLRDVFNFSTLESLKRLEEFHVEYCDNIEVIVKEEGGDHVRSKDVSFRSLKSLKLVCLPNLNGFFLGQNNIEWPLLDTVVIKDWPKMTRFTHGHSTSPELKYIHAALGKYKVECGLNFDLTSAFQEVWFQYLCFTKLRNESPYITVWTMSSKQTHMHI</sequence>
<name>A0ACB9BU69_9ASTR</name>
<reference evidence="1 2" key="2">
    <citation type="journal article" date="2022" name="Mol. Ecol. Resour.">
        <title>The genomes of chicory, endive, great burdock and yacon provide insights into Asteraceae paleo-polyploidization history and plant inulin production.</title>
        <authorList>
            <person name="Fan W."/>
            <person name="Wang S."/>
            <person name="Wang H."/>
            <person name="Wang A."/>
            <person name="Jiang F."/>
            <person name="Liu H."/>
            <person name="Zhao H."/>
            <person name="Xu D."/>
            <person name="Zhang Y."/>
        </authorList>
    </citation>
    <scope>NUCLEOTIDE SEQUENCE [LARGE SCALE GENOMIC DNA]</scope>
    <source>
        <strain evidence="2">cv. Yunnan</strain>
        <tissue evidence="1">Leaves</tissue>
    </source>
</reference>
<dbReference type="Proteomes" id="UP001056120">
    <property type="component" value="Linkage Group LG22"/>
</dbReference>
<accession>A0ACB9BU69</accession>
<dbReference type="EMBL" id="CM042039">
    <property type="protein sequence ID" value="KAI3725468.1"/>
    <property type="molecule type" value="Genomic_DNA"/>
</dbReference>